<dbReference type="EMBL" id="JAVLET010000004">
    <property type="protein sequence ID" value="KAL0470217.1"/>
    <property type="molecule type" value="Genomic_DNA"/>
</dbReference>
<comment type="caution">
    <text evidence="2">The sequence shown here is derived from an EMBL/GenBank/DDBJ whole genome shotgun (WGS) entry which is preliminary data.</text>
</comment>
<name>A0ABR3DCV0_NEUIN</name>
<sequence>MRWGPKTKELPEETEVYTLRSWFLGNRYASSAAYSASHHAPSRVLCVFSGKPSPARAAVPFDTPPPEPAPFFSHERSSLSALPFSTTSINYPLLRAWCEQCDSHHSECASARKAKHGSDKQRVGPAVRCIDCHTREIPSPGGECVLGARKKTSIRGARQLPDVIPKVIENAMIVVPNLGERYLWVDQYCIDQNDADDKHAQIGNMAAIFEGAYATIVAFSATDSASGLPGVRNLARKPYPSVAHPKHPLSLVKSSVWMTRGWTFQEAVLSRRLLIFTDYQVEFICSNAVWHECTPPGTGDGPSAPLDDIFLYNSPVNLLKAITPMERSAGKIPVRIGILASYIGEYSGRHLTYQSDVLNAITGLLSRISVLTYLGIPILDQFDLVKGLPHTLILEMALWQFLGGLAWYPAHEGKILLQRRYAFPSWSWLGWEGRITFPKLQIYHEENLDPSAWWPKPRVRASVWIAHQAPHTKGKTLVPLEHLLKELPLGNELTSILPHLTNYLWVEGPVIKMALTKGFVSLRVSSGFVPKSFHPPIRLRVNDTRVSFRNCSPDRPNQGTVYQRIMTEQWDCLWLIAAEYSWSFDAYFLILDQLPRDENTEAEDCYYAVGSVMLDIRCEDGDLPWDDPSLRRRIKLC</sequence>
<dbReference type="InterPro" id="IPR010730">
    <property type="entry name" value="HET"/>
</dbReference>
<accession>A0ABR3DCV0</accession>
<evidence type="ECO:0000313" key="3">
    <source>
        <dbReference type="Proteomes" id="UP001451303"/>
    </source>
</evidence>
<organism evidence="2 3">
    <name type="scientific">Neurospora intermedia</name>
    <dbReference type="NCBI Taxonomy" id="5142"/>
    <lineage>
        <taxon>Eukaryota</taxon>
        <taxon>Fungi</taxon>
        <taxon>Dikarya</taxon>
        <taxon>Ascomycota</taxon>
        <taxon>Pezizomycotina</taxon>
        <taxon>Sordariomycetes</taxon>
        <taxon>Sordariomycetidae</taxon>
        <taxon>Sordariales</taxon>
        <taxon>Sordariaceae</taxon>
        <taxon>Neurospora</taxon>
    </lineage>
</organism>
<keyword evidence="3" id="KW-1185">Reference proteome</keyword>
<reference evidence="2 3" key="1">
    <citation type="submission" date="2023-09" db="EMBL/GenBank/DDBJ databases">
        <title>Multi-omics analysis of a traditional fermented food reveals byproduct-associated fungal strains for waste-to-food upcycling.</title>
        <authorList>
            <consortium name="Lawrence Berkeley National Laboratory"/>
            <person name="Rekdal V.M."/>
            <person name="Villalobos-Escobedo J.M."/>
            <person name="Rodriguez-Valeron N."/>
            <person name="Garcia M.O."/>
            <person name="Vasquez D.P."/>
            <person name="Damayanti I."/>
            <person name="Sorensen P.M."/>
            <person name="Baidoo E.E."/>
            <person name="De Carvalho A.C."/>
            <person name="Riley R."/>
            <person name="Lipzen A."/>
            <person name="He G."/>
            <person name="Yan M."/>
            <person name="Haridas S."/>
            <person name="Daum C."/>
            <person name="Yoshinaga Y."/>
            <person name="Ng V."/>
            <person name="Grigoriev I.V."/>
            <person name="Munk R."/>
            <person name="Nuraida L."/>
            <person name="Wijaya C.H."/>
            <person name="Morales P.-C."/>
            <person name="Keasling J.D."/>
        </authorList>
    </citation>
    <scope>NUCLEOTIDE SEQUENCE [LARGE SCALE GENOMIC DNA]</scope>
    <source>
        <strain evidence="2 3">FGSC 2613</strain>
    </source>
</reference>
<feature type="domain" description="Heterokaryon incompatibility" evidence="1">
    <location>
        <begin position="160"/>
        <end position="266"/>
    </location>
</feature>
<dbReference type="Pfam" id="PF06985">
    <property type="entry name" value="HET"/>
    <property type="match status" value="1"/>
</dbReference>
<gene>
    <name evidence="2" type="ORF">QR685DRAFT_571369</name>
</gene>
<protein>
    <submittedName>
        <fullName evidence="2">HET domain-containing protein</fullName>
    </submittedName>
</protein>
<dbReference type="Proteomes" id="UP001451303">
    <property type="component" value="Unassembled WGS sequence"/>
</dbReference>
<proteinExistence type="predicted"/>
<evidence type="ECO:0000313" key="2">
    <source>
        <dbReference type="EMBL" id="KAL0470217.1"/>
    </source>
</evidence>
<evidence type="ECO:0000259" key="1">
    <source>
        <dbReference type="Pfam" id="PF06985"/>
    </source>
</evidence>
<dbReference type="PANTHER" id="PTHR33112">
    <property type="entry name" value="DOMAIN PROTEIN, PUTATIVE-RELATED"/>
    <property type="match status" value="1"/>
</dbReference>
<dbReference type="PANTHER" id="PTHR33112:SF12">
    <property type="entry name" value="HETEROKARYON INCOMPATIBILITY DOMAIN-CONTAINING PROTEIN"/>
    <property type="match status" value="1"/>
</dbReference>